<keyword evidence="2" id="KW-1133">Transmembrane helix</keyword>
<evidence type="ECO:0000256" key="1">
    <source>
        <dbReference type="SAM" id="MobiDB-lite"/>
    </source>
</evidence>
<accession>A0ABP4KBY6</accession>
<feature type="transmembrane region" description="Helical" evidence="2">
    <location>
        <begin position="67"/>
        <end position="88"/>
    </location>
</feature>
<feature type="compositionally biased region" description="Low complexity" evidence="1">
    <location>
        <begin position="15"/>
        <end position="58"/>
    </location>
</feature>
<proteinExistence type="predicted"/>
<feature type="compositionally biased region" description="Basic and acidic residues" evidence="1">
    <location>
        <begin position="1"/>
        <end position="10"/>
    </location>
</feature>
<feature type="transmembrane region" description="Helical" evidence="2">
    <location>
        <begin position="122"/>
        <end position="141"/>
    </location>
</feature>
<protein>
    <recommendedName>
        <fullName evidence="5">DUF4328 domain-containing protein</fullName>
    </recommendedName>
</protein>
<dbReference type="EMBL" id="BAAANT010000076">
    <property type="protein sequence ID" value="GAA1500798.1"/>
    <property type="molecule type" value="Genomic_DNA"/>
</dbReference>
<feature type="transmembrane region" description="Helical" evidence="2">
    <location>
        <begin position="162"/>
        <end position="184"/>
    </location>
</feature>
<evidence type="ECO:0008006" key="5">
    <source>
        <dbReference type="Google" id="ProtNLM"/>
    </source>
</evidence>
<feature type="region of interest" description="Disordered" evidence="1">
    <location>
        <begin position="1"/>
        <end position="58"/>
    </location>
</feature>
<dbReference type="RefSeq" id="WP_344469670.1">
    <property type="nucleotide sequence ID" value="NZ_BAAANT010000076.1"/>
</dbReference>
<evidence type="ECO:0000313" key="4">
    <source>
        <dbReference type="Proteomes" id="UP001422759"/>
    </source>
</evidence>
<evidence type="ECO:0000313" key="3">
    <source>
        <dbReference type="EMBL" id="GAA1500798.1"/>
    </source>
</evidence>
<sequence length="258" mass="27145">MTASLADDRANGVSPEPAATTVPEPAATTVPEPAVTTVPEPAATTVPEPAAAPVRPAGPVPTSWEKWAWIGFALAMAYLLTCVGRLVFTLQETSTLVSIVDNPALDPDGSTVANLSSVESTFSTVLMLTSFAYLGGYILFLRKVRGLGAEEGMDMRPLLKHWSFLAWRLCVLVSLVATFARPSAHFTAPDQAGLHSQIQNYGDLSSLLLGVRMLTAGVMAFAIVSLRTRIRAALLARTAVAGLHPAQPSLPAQQGSPA</sequence>
<organism evidence="3 4">
    <name type="scientific">Kitasatospora kazusensis</name>
    <dbReference type="NCBI Taxonomy" id="407974"/>
    <lineage>
        <taxon>Bacteria</taxon>
        <taxon>Bacillati</taxon>
        <taxon>Actinomycetota</taxon>
        <taxon>Actinomycetes</taxon>
        <taxon>Kitasatosporales</taxon>
        <taxon>Streptomycetaceae</taxon>
        <taxon>Kitasatospora</taxon>
    </lineage>
</organism>
<feature type="transmembrane region" description="Helical" evidence="2">
    <location>
        <begin position="204"/>
        <end position="226"/>
    </location>
</feature>
<keyword evidence="2" id="KW-0472">Membrane</keyword>
<name>A0ABP4KBY6_9ACTN</name>
<keyword evidence="4" id="KW-1185">Reference proteome</keyword>
<comment type="caution">
    <text evidence="3">The sequence shown here is derived from an EMBL/GenBank/DDBJ whole genome shotgun (WGS) entry which is preliminary data.</text>
</comment>
<evidence type="ECO:0000256" key="2">
    <source>
        <dbReference type="SAM" id="Phobius"/>
    </source>
</evidence>
<keyword evidence="2" id="KW-0812">Transmembrane</keyword>
<gene>
    <name evidence="3" type="ORF">GCM10009760_62850</name>
</gene>
<dbReference type="Proteomes" id="UP001422759">
    <property type="component" value="Unassembled WGS sequence"/>
</dbReference>
<reference evidence="4" key="1">
    <citation type="journal article" date="2019" name="Int. J. Syst. Evol. Microbiol.">
        <title>The Global Catalogue of Microorganisms (GCM) 10K type strain sequencing project: providing services to taxonomists for standard genome sequencing and annotation.</title>
        <authorList>
            <consortium name="The Broad Institute Genomics Platform"/>
            <consortium name="The Broad Institute Genome Sequencing Center for Infectious Disease"/>
            <person name="Wu L."/>
            <person name="Ma J."/>
        </authorList>
    </citation>
    <scope>NUCLEOTIDE SEQUENCE [LARGE SCALE GENOMIC DNA]</scope>
    <source>
        <strain evidence="4">JCM 14560</strain>
    </source>
</reference>